<organism evidence="1 2">
    <name type="scientific">Streptomyces arboris</name>
    <dbReference type="NCBI Taxonomy" id="2600619"/>
    <lineage>
        <taxon>Bacteria</taxon>
        <taxon>Bacillati</taxon>
        <taxon>Actinomycetota</taxon>
        <taxon>Actinomycetes</taxon>
        <taxon>Kitasatosporales</taxon>
        <taxon>Streptomycetaceae</taxon>
        <taxon>Streptomyces</taxon>
    </lineage>
</organism>
<dbReference type="SUPFAM" id="SSF51197">
    <property type="entry name" value="Clavaminate synthase-like"/>
    <property type="match status" value="1"/>
</dbReference>
<dbReference type="RefSeq" id="WP_151511201.1">
    <property type="nucleotide sequence ID" value="NZ_VYUA01000014.1"/>
</dbReference>
<accession>A0A5N5ERK4</accession>
<gene>
    <name evidence="1" type="ORF">F5983_17740</name>
</gene>
<proteinExistence type="predicted"/>
<protein>
    <submittedName>
        <fullName evidence="1">Uncharacterized protein</fullName>
    </submittedName>
</protein>
<evidence type="ECO:0000313" key="1">
    <source>
        <dbReference type="EMBL" id="KAB2591322.1"/>
    </source>
</evidence>
<dbReference type="AlphaFoldDB" id="A0A5N5ERK4"/>
<evidence type="ECO:0000313" key="2">
    <source>
        <dbReference type="Proteomes" id="UP000326907"/>
    </source>
</evidence>
<name>A0A5N5ERK4_9ACTN</name>
<comment type="caution">
    <text evidence="1">The sequence shown here is derived from an EMBL/GenBank/DDBJ whole genome shotgun (WGS) entry which is preliminary data.</text>
</comment>
<sequence length="446" mass="49598">MGTSWEAGPVVARVRAAAGAGRAQEAARVLGDALRAGPRDRAARRELVLLLAASEQGDEALRWCDPPGTEDDGQGDDATAWLPEAITVALERGDFPLAQGCAQLLARLRWDAAEPARRSVVPLSVPKLRHDIDQMRHLQGLGVLGTEYGEVIDSYQAVHDRLAADGPDARRPLDAEADAGIAPTYNRLLHIRDTPRVARALSDRWDPAAVEEQYLANAPGVVSVDGFLTEEALDELYRFCLESTVWFGNRYAHGRLGALMQDGFSCPLLVQIAEELRDALPRLIGDRYPLRQMWGFKCGPQVPADVTTHADFAAVNVNFWITPDDANTDEHSGGLVVHDVDAPLSWGFDTYNGRQDLIRPFLRRRRARSMTIPYRRNRAVIFDSDLFHASDEVRFRPGYENLRINVTLLYGDREEQVHHRLPPEHGTTGLRPAWRSAAFARGRAKR</sequence>
<keyword evidence="2" id="KW-1185">Reference proteome</keyword>
<dbReference type="Proteomes" id="UP000326907">
    <property type="component" value="Unassembled WGS sequence"/>
</dbReference>
<dbReference type="EMBL" id="VYUA01000014">
    <property type="protein sequence ID" value="KAB2591322.1"/>
    <property type="molecule type" value="Genomic_DNA"/>
</dbReference>
<reference evidence="1 2" key="1">
    <citation type="submission" date="2019-09" db="EMBL/GenBank/DDBJ databases">
        <authorList>
            <person name="Liu P."/>
        </authorList>
    </citation>
    <scope>NUCLEOTIDE SEQUENCE [LARGE SCALE GENOMIC DNA]</scope>
    <source>
        <strain evidence="1 2">TRM68085</strain>
    </source>
</reference>